<name>A0A0F9RDE4_9ZZZZ</name>
<organism evidence="1">
    <name type="scientific">marine sediment metagenome</name>
    <dbReference type="NCBI Taxonomy" id="412755"/>
    <lineage>
        <taxon>unclassified sequences</taxon>
        <taxon>metagenomes</taxon>
        <taxon>ecological metagenomes</taxon>
    </lineage>
</organism>
<proteinExistence type="predicted"/>
<dbReference type="EMBL" id="LAZR01000924">
    <property type="protein sequence ID" value="KKN54550.1"/>
    <property type="molecule type" value="Genomic_DNA"/>
</dbReference>
<dbReference type="AlphaFoldDB" id="A0A0F9RDE4"/>
<comment type="caution">
    <text evidence="1">The sequence shown here is derived from an EMBL/GenBank/DDBJ whole genome shotgun (WGS) entry which is preliminary data.</text>
</comment>
<sequence>MGNDLPNHKEAQRRWYDSKGRDRYRVKSLGGKYLPPGEEKRPYTGKCELCGATYEDDKSKFHYHHWIDEEPTIGIWVCVKCHWMIEAVDTGLLQKYEELKPLIEKECAMKMLGRFGLLEVVNG</sequence>
<accession>A0A0F9RDE4</accession>
<protein>
    <submittedName>
        <fullName evidence="1">Uncharacterized protein</fullName>
    </submittedName>
</protein>
<reference evidence="1" key="1">
    <citation type="journal article" date="2015" name="Nature">
        <title>Complex archaea that bridge the gap between prokaryotes and eukaryotes.</title>
        <authorList>
            <person name="Spang A."/>
            <person name="Saw J.H."/>
            <person name="Jorgensen S.L."/>
            <person name="Zaremba-Niedzwiedzka K."/>
            <person name="Martijn J."/>
            <person name="Lind A.E."/>
            <person name="van Eijk R."/>
            <person name="Schleper C."/>
            <person name="Guy L."/>
            <person name="Ettema T.J."/>
        </authorList>
    </citation>
    <scope>NUCLEOTIDE SEQUENCE</scope>
</reference>
<evidence type="ECO:0000313" key="1">
    <source>
        <dbReference type="EMBL" id="KKN54550.1"/>
    </source>
</evidence>
<gene>
    <name evidence="1" type="ORF">LCGC14_0591420</name>
</gene>